<keyword evidence="9" id="KW-1185">Reference proteome</keyword>
<accession>A0A914QL15</accession>
<keyword evidence="5 7" id="KW-0456">Lyase</keyword>
<dbReference type="GO" id="GO:0016831">
    <property type="term" value="F:carboxy-lyase activity"/>
    <property type="evidence" value="ECO:0007669"/>
    <property type="project" value="UniProtKB-KW"/>
</dbReference>
<evidence type="ECO:0000256" key="6">
    <source>
        <dbReference type="PIRSR" id="PIRSR602129-50"/>
    </source>
</evidence>
<dbReference type="GO" id="GO:0019752">
    <property type="term" value="P:carboxylic acid metabolic process"/>
    <property type="evidence" value="ECO:0007669"/>
    <property type="project" value="InterPro"/>
</dbReference>
<dbReference type="Proteomes" id="UP000887578">
    <property type="component" value="Unplaced"/>
</dbReference>
<dbReference type="GO" id="GO:0030170">
    <property type="term" value="F:pyridoxal phosphate binding"/>
    <property type="evidence" value="ECO:0007669"/>
    <property type="project" value="InterPro"/>
</dbReference>
<dbReference type="Gene3D" id="3.40.640.10">
    <property type="entry name" value="Type I PLP-dependent aspartate aminotransferase-like (Major domain)"/>
    <property type="match status" value="1"/>
</dbReference>
<feature type="modified residue" description="N6-(pyridoxal phosphate)lysine" evidence="6">
    <location>
        <position position="259"/>
    </location>
</feature>
<dbReference type="WBParaSite" id="PDA_v2.g2803.t1">
    <property type="protein sequence ID" value="PDA_v2.g2803.t1"/>
    <property type="gene ID" value="PDA_v2.g2803"/>
</dbReference>
<dbReference type="PANTHER" id="PTHR11999:SF70">
    <property type="entry name" value="MIP05841P"/>
    <property type="match status" value="1"/>
</dbReference>
<name>A0A914QL15_9BILA</name>
<feature type="compositionally biased region" description="Polar residues" evidence="8">
    <location>
        <begin position="460"/>
        <end position="478"/>
    </location>
</feature>
<dbReference type="GO" id="GO:0006520">
    <property type="term" value="P:amino acid metabolic process"/>
    <property type="evidence" value="ECO:0007669"/>
    <property type="project" value="InterPro"/>
</dbReference>
<dbReference type="InterPro" id="IPR002129">
    <property type="entry name" value="PyrdxlP-dep_de-COase"/>
</dbReference>
<keyword evidence="3" id="KW-0210">Decarboxylase</keyword>
<protein>
    <submittedName>
        <fullName evidence="10">Uncharacterized protein</fullName>
    </submittedName>
</protein>
<evidence type="ECO:0000256" key="5">
    <source>
        <dbReference type="ARBA" id="ARBA00023239"/>
    </source>
</evidence>
<comment type="similarity">
    <text evidence="2 7">Belongs to the group II decarboxylase family.</text>
</comment>
<dbReference type="PRINTS" id="PR00800">
    <property type="entry name" value="YHDCRBOXLASE"/>
</dbReference>
<reference evidence="10" key="1">
    <citation type="submission" date="2022-11" db="UniProtKB">
        <authorList>
            <consortium name="WormBaseParasite"/>
        </authorList>
    </citation>
    <scope>IDENTIFICATION</scope>
</reference>
<dbReference type="Pfam" id="PF00282">
    <property type="entry name" value="Pyridoxal_deC"/>
    <property type="match status" value="1"/>
</dbReference>
<feature type="region of interest" description="Disordered" evidence="8">
    <location>
        <begin position="457"/>
        <end position="478"/>
    </location>
</feature>
<evidence type="ECO:0000256" key="1">
    <source>
        <dbReference type="ARBA" id="ARBA00001933"/>
    </source>
</evidence>
<dbReference type="InterPro" id="IPR015421">
    <property type="entry name" value="PyrdxlP-dep_Trfase_major"/>
</dbReference>
<evidence type="ECO:0000256" key="4">
    <source>
        <dbReference type="ARBA" id="ARBA00022898"/>
    </source>
</evidence>
<evidence type="ECO:0000256" key="2">
    <source>
        <dbReference type="ARBA" id="ARBA00009533"/>
    </source>
</evidence>
<organism evidence="9 10">
    <name type="scientific">Panagrolaimus davidi</name>
    <dbReference type="NCBI Taxonomy" id="227884"/>
    <lineage>
        <taxon>Eukaryota</taxon>
        <taxon>Metazoa</taxon>
        <taxon>Ecdysozoa</taxon>
        <taxon>Nematoda</taxon>
        <taxon>Chromadorea</taxon>
        <taxon>Rhabditida</taxon>
        <taxon>Tylenchina</taxon>
        <taxon>Panagrolaimomorpha</taxon>
        <taxon>Panagrolaimoidea</taxon>
        <taxon>Panagrolaimidae</taxon>
        <taxon>Panagrolaimus</taxon>
    </lineage>
</organism>
<dbReference type="Gene3D" id="3.90.1150.10">
    <property type="entry name" value="Aspartate Aminotransferase, domain 1"/>
    <property type="match status" value="1"/>
</dbReference>
<comment type="cofactor">
    <cofactor evidence="1 6 7">
        <name>pyridoxal 5'-phosphate</name>
        <dbReference type="ChEBI" id="CHEBI:597326"/>
    </cofactor>
</comment>
<keyword evidence="4 6" id="KW-0663">Pyridoxal phosphate</keyword>
<proteinExistence type="inferred from homology"/>
<dbReference type="InterPro" id="IPR015424">
    <property type="entry name" value="PyrdxlP-dep_Trfase"/>
</dbReference>
<dbReference type="GO" id="GO:0005737">
    <property type="term" value="C:cytoplasm"/>
    <property type="evidence" value="ECO:0007669"/>
    <property type="project" value="TreeGrafter"/>
</dbReference>
<dbReference type="AlphaFoldDB" id="A0A914QL15"/>
<evidence type="ECO:0000313" key="10">
    <source>
        <dbReference type="WBParaSite" id="PDA_v2.g2803.t1"/>
    </source>
</evidence>
<dbReference type="SUPFAM" id="SSF53383">
    <property type="entry name" value="PLP-dependent transferases"/>
    <property type="match status" value="1"/>
</dbReference>
<dbReference type="PANTHER" id="PTHR11999">
    <property type="entry name" value="GROUP II PYRIDOXAL-5-PHOSPHATE DECARBOXYLASE"/>
    <property type="match status" value="1"/>
</dbReference>
<dbReference type="InterPro" id="IPR010977">
    <property type="entry name" value="Aromatic_deC"/>
</dbReference>
<dbReference type="InterPro" id="IPR015422">
    <property type="entry name" value="PyrdxlP-dep_Trfase_small"/>
</dbReference>
<evidence type="ECO:0000256" key="8">
    <source>
        <dbReference type="SAM" id="MobiDB-lite"/>
    </source>
</evidence>
<sequence>MEFRLALQPKRERKRALLTHWQHPRFHAYFTGGQSYPDIVAEALTSALATVNFCWDSSPAFTELEIVMVNWMGKIFNLPNEFLFNGNSETSLGGGAMQNGGSDAMLLAFLVARHKRITEICGNIDIHCRDKEHQVLNKLVAYASTEAHSSVEKAALVTLVHMRPVQADKNFQMRGKDLEKQVQKDLEKGNIPFVAFVTLGTTSTGAYDQLKEIIPVAKKYNLWIHVDASYGGNAWCCEEFHYQMDGLKDVDSININLHKTFLHNVPGTYFWTRNQRVLKESMTVDHAYLHARHHGSATDFRNWGISLSRRALCLKTWFILRTYGVRGMQEYIRRLTRLTTHFRKHLEKDPRIEIVGQQVFSLVCFRLKIDNNNNDECNEMTKALVEYINHSQKLCITFAKCNGMSICRFSIAHQEQYSREILFKAGGGVVGSPVFVTQNTLRSTSSYASLIHSRGYSPVRDQSSAPNESNTRGLSPRK</sequence>
<evidence type="ECO:0000313" key="9">
    <source>
        <dbReference type="Proteomes" id="UP000887578"/>
    </source>
</evidence>
<evidence type="ECO:0000256" key="3">
    <source>
        <dbReference type="ARBA" id="ARBA00022793"/>
    </source>
</evidence>
<evidence type="ECO:0000256" key="7">
    <source>
        <dbReference type="RuleBase" id="RU000382"/>
    </source>
</evidence>